<dbReference type="HOGENOM" id="CLU_008287_18_5_5"/>
<dbReference type="Pfam" id="PF07715">
    <property type="entry name" value="Plug"/>
    <property type="match status" value="1"/>
</dbReference>
<evidence type="ECO:0000256" key="8">
    <source>
        <dbReference type="ARBA" id="ARBA00023136"/>
    </source>
</evidence>
<dbReference type="InterPro" id="IPR000531">
    <property type="entry name" value="Beta-barrel_TonB"/>
</dbReference>
<organism evidence="15 16">
    <name type="scientific">Phenylobacterium zucineum (strain HLK1)</name>
    <dbReference type="NCBI Taxonomy" id="450851"/>
    <lineage>
        <taxon>Bacteria</taxon>
        <taxon>Pseudomonadati</taxon>
        <taxon>Pseudomonadota</taxon>
        <taxon>Alphaproteobacteria</taxon>
        <taxon>Caulobacterales</taxon>
        <taxon>Caulobacteraceae</taxon>
        <taxon>Phenylobacterium</taxon>
    </lineage>
</organism>
<keyword evidence="4 10" id="KW-0812">Transmembrane</keyword>
<dbReference type="eggNOG" id="COG4206">
    <property type="taxonomic scope" value="Bacteria"/>
</dbReference>
<keyword evidence="7 11" id="KW-0798">TonB box</keyword>
<evidence type="ECO:0000256" key="9">
    <source>
        <dbReference type="ARBA" id="ARBA00023237"/>
    </source>
</evidence>
<keyword evidence="3 10" id="KW-1134">Transmembrane beta strand</keyword>
<dbReference type="KEGG" id="pzu:PHZ_c1918"/>
<evidence type="ECO:0000259" key="13">
    <source>
        <dbReference type="Pfam" id="PF00593"/>
    </source>
</evidence>
<dbReference type="PANTHER" id="PTHR30069">
    <property type="entry name" value="TONB-DEPENDENT OUTER MEMBRANE RECEPTOR"/>
    <property type="match status" value="1"/>
</dbReference>
<dbReference type="GO" id="GO:0006811">
    <property type="term" value="P:monoatomic ion transport"/>
    <property type="evidence" value="ECO:0007669"/>
    <property type="project" value="UniProtKB-KW"/>
</dbReference>
<keyword evidence="5 12" id="KW-0732">Signal</keyword>
<feature type="domain" description="TonB-dependent receptor-like beta-barrel" evidence="13">
    <location>
        <begin position="220"/>
        <end position="610"/>
    </location>
</feature>
<dbReference type="PANTHER" id="PTHR30069:SF53">
    <property type="entry name" value="COLICIN I RECEPTOR-RELATED"/>
    <property type="match status" value="1"/>
</dbReference>
<keyword evidence="8 10" id="KW-0472">Membrane</keyword>
<keyword evidence="6" id="KW-0406">Ion transport</keyword>
<evidence type="ECO:0000256" key="6">
    <source>
        <dbReference type="ARBA" id="ARBA00023065"/>
    </source>
</evidence>
<gene>
    <name evidence="15" type="ordered locus">PHZ_c1918</name>
</gene>
<sequence>MTCHVPRGSRMNSRILSPAVAAGTLLISGPAWADAATVDDVVVTANRRPTPADAVGSSVTVIRRDDIERFQWRSLPEALQLSPGLNVVQTGGTGGRASVFIRGANANHTKVLIDGVDANDPSQGGVFDFGAILTSDIERIEVLRGPQSGLYGSDAIGGVVNIVTRPPGGPLRLRARLEGGAHETFDQGAGVSGQAGVVGFAFDLAHARTGASDTTPLALLPAGRARHADSYENLTLSGRLNARPSARLELDGTVRWSDGDLRFTGDEGFPSAPAAEPSRQDARSLVTRGEARIDAVPDRLEVRAGVGRADYRTRLQGPGGAAPTYNRGDRTEADLRFDLVLPRGAALVAGIEAERERLKDQPVRYRNDNRAAFAELHLEPAGDLNLTASVRYDDNDRFGGEATWRLAGVYELAATGARLKASYGTGFKAPSLTQLFVSFPDFGFFANPDLDPETSRGFDVGFEQPLGGRVEVGATYFRQTIRNLIQSNAAFTSYENVGRARAEGVEAYAALRLSAAVTARADYTYVDAEDRATGLALLRRPKHRATLSAAWTPAERVALSGSVVHVGGWVDGDRSFTVPRLKADGYTVANLAGEYRLSEAVVLFGRVENLFDERFENPVGFQQPGRGAFAGVRVQWGRGQ</sequence>
<dbReference type="Proteomes" id="UP000001868">
    <property type="component" value="Chromosome"/>
</dbReference>
<dbReference type="GO" id="GO:0009279">
    <property type="term" value="C:cell outer membrane"/>
    <property type="evidence" value="ECO:0007669"/>
    <property type="project" value="UniProtKB-SubCell"/>
</dbReference>
<reference evidence="15 16" key="1">
    <citation type="journal article" date="2008" name="BMC Genomics">
        <title>Complete genome of Phenylobacterium zucineum - a novel facultative intracellular bacterium isolated from human erythroleukemia cell line K562.</title>
        <authorList>
            <person name="Luo Y."/>
            <person name="Xu X."/>
            <person name="Ding Z."/>
            <person name="Liu Z."/>
            <person name="Zhang B."/>
            <person name="Yan Z."/>
            <person name="Sun J."/>
            <person name="Hu S."/>
            <person name="Hu X."/>
        </authorList>
    </citation>
    <scope>NUCLEOTIDE SEQUENCE [LARGE SCALE GENOMIC DNA]</scope>
    <source>
        <strain evidence="15 16">HLK1</strain>
    </source>
</reference>
<dbReference type="InterPro" id="IPR012910">
    <property type="entry name" value="Plug_dom"/>
</dbReference>
<dbReference type="Pfam" id="PF00593">
    <property type="entry name" value="TonB_dep_Rec_b-barrel"/>
    <property type="match status" value="1"/>
</dbReference>
<dbReference type="GO" id="GO:0015889">
    <property type="term" value="P:cobalamin transport"/>
    <property type="evidence" value="ECO:0007669"/>
    <property type="project" value="TreeGrafter"/>
</dbReference>
<feature type="domain" description="TonB-dependent receptor plug" evidence="14">
    <location>
        <begin position="54"/>
        <end position="159"/>
    </location>
</feature>
<evidence type="ECO:0000256" key="2">
    <source>
        <dbReference type="ARBA" id="ARBA00022448"/>
    </source>
</evidence>
<dbReference type="InterPro" id="IPR039426">
    <property type="entry name" value="TonB-dep_rcpt-like"/>
</dbReference>
<proteinExistence type="inferred from homology"/>
<evidence type="ECO:0000256" key="1">
    <source>
        <dbReference type="ARBA" id="ARBA00004571"/>
    </source>
</evidence>
<dbReference type="SUPFAM" id="SSF56935">
    <property type="entry name" value="Porins"/>
    <property type="match status" value="1"/>
</dbReference>
<evidence type="ECO:0000256" key="11">
    <source>
        <dbReference type="RuleBase" id="RU003357"/>
    </source>
</evidence>
<comment type="subcellular location">
    <subcellularLocation>
        <location evidence="1 10">Cell outer membrane</location>
        <topology evidence="1 10">Multi-pass membrane protein</topology>
    </subcellularLocation>
</comment>
<dbReference type="EMBL" id="CP000747">
    <property type="protein sequence ID" value="ACG78329.1"/>
    <property type="molecule type" value="Genomic_DNA"/>
</dbReference>
<dbReference type="PROSITE" id="PS52016">
    <property type="entry name" value="TONB_DEPENDENT_REC_3"/>
    <property type="match status" value="1"/>
</dbReference>
<protein>
    <submittedName>
        <fullName evidence="15">TonB-dependent receptor for transport vitamin B12</fullName>
    </submittedName>
</protein>
<evidence type="ECO:0000256" key="5">
    <source>
        <dbReference type="ARBA" id="ARBA00022729"/>
    </source>
</evidence>
<dbReference type="InterPro" id="IPR036942">
    <property type="entry name" value="Beta-barrel_TonB_sf"/>
</dbReference>
<keyword evidence="2 10" id="KW-0813">Transport</keyword>
<keyword evidence="16" id="KW-1185">Reference proteome</keyword>
<dbReference type="AlphaFoldDB" id="B4RDD9"/>
<comment type="similarity">
    <text evidence="10 11">Belongs to the TonB-dependent receptor family.</text>
</comment>
<evidence type="ECO:0000256" key="7">
    <source>
        <dbReference type="ARBA" id="ARBA00023077"/>
    </source>
</evidence>
<feature type="chain" id="PRO_5002822511" evidence="12">
    <location>
        <begin position="34"/>
        <end position="640"/>
    </location>
</feature>
<dbReference type="InterPro" id="IPR037066">
    <property type="entry name" value="Plug_dom_sf"/>
</dbReference>
<dbReference type="Gene3D" id="2.170.130.10">
    <property type="entry name" value="TonB-dependent receptor, plug domain"/>
    <property type="match status" value="1"/>
</dbReference>
<evidence type="ECO:0000313" key="16">
    <source>
        <dbReference type="Proteomes" id="UP000001868"/>
    </source>
</evidence>
<dbReference type="STRING" id="450851.PHZ_c1918"/>
<evidence type="ECO:0000256" key="10">
    <source>
        <dbReference type="PROSITE-ProRule" id="PRU01360"/>
    </source>
</evidence>
<evidence type="ECO:0000256" key="4">
    <source>
        <dbReference type="ARBA" id="ARBA00022692"/>
    </source>
</evidence>
<evidence type="ECO:0000313" key="15">
    <source>
        <dbReference type="EMBL" id="ACG78329.1"/>
    </source>
</evidence>
<keyword evidence="9 10" id="KW-0998">Cell outer membrane</keyword>
<name>B4RDD9_PHEZH</name>
<keyword evidence="15" id="KW-0675">Receptor</keyword>
<evidence type="ECO:0000256" key="3">
    <source>
        <dbReference type="ARBA" id="ARBA00022452"/>
    </source>
</evidence>
<feature type="signal peptide" evidence="12">
    <location>
        <begin position="1"/>
        <end position="33"/>
    </location>
</feature>
<dbReference type="Gene3D" id="2.40.170.20">
    <property type="entry name" value="TonB-dependent receptor, beta-barrel domain"/>
    <property type="match status" value="1"/>
</dbReference>
<evidence type="ECO:0000259" key="14">
    <source>
        <dbReference type="Pfam" id="PF07715"/>
    </source>
</evidence>
<accession>B4RDD9</accession>
<dbReference type="CDD" id="cd01347">
    <property type="entry name" value="ligand_gated_channel"/>
    <property type="match status" value="1"/>
</dbReference>
<evidence type="ECO:0000256" key="12">
    <source>
        <dbReference type="SAM" id="SignalP"/>
    </source>
</evidence>